<keyword evidence="3" id="KW-0472">Membrane</keyword>
<dbReference type="GeneID" id="113213819"/>
<dbReference type="RefSeq" id="XP_026288791.1">
    <property type="nucleotide sequence ID" value="XM_026433006.2"/>
</dbReference>
<dbReference type="PANTHER" id="PTHR18939:SF4">
    <property type="entry name" value="RIBOSOME-BINDING PROTEIN 1"/>
    <property type="match status" value="1"/>
</dbReference>
<dbReference type="Gene3D" id="1.10.287.1490">
    <property type="match status" value="1"/>
</dbReference>
<feature type="region of interest" description="Disordered" evidence="2">
    <location>
        <begin position="158"/>
        <end position="261"/>
    </location>
</feature>
<keyword evidence="1" id="KW-0175">Coiled coil</keyword>
<feature type="transmembrane region" description="Helical" evidence="3">
    <location>
        <begin position="6"/>
        <end position="25"/>
    </location>
</feature>
<keyword evidence="3" id="KW-1133">Transmembrane helix</keyword>
<feature type="region of interest" description="Disordered" evidence="2">
    <location>
        <begin position="54"/>
        <end position="100"/>
    </location>
</feature>
<name>A0A6J1TD71_FRAOC</name>
<dbReference type="InterPro" id="IPR040248">
    <property type="entry name" value="RRBP1"/>
</dbReference>
<evidence type="ECO:0000256" key="1">
    <source>
        <dbReference type="SAM" id="Coils"/>
    </source>
</evidence>
<feature type="region of interest" description="Disordered" evidence="2">
    <location>
        <begin position="955"/>
        <end position="1048"/>
    </location>
</feature>
<feature type="compositionally biased region" description="Polar residues" evidence="2">
    <location>
        <begin position="955"/>
        <end position="964"/>
    </location>
</feature>
<feature type="compositionally biased region" description="Basic and acidic residues" evidence="2">
    <location>
        <begin position="158"/>
        <end position="178"/>
    </location>
</feature>
<proteinExistence type="predicted"/>
<organism evidence="4 5">
    <name type="scientific">Frankliniella occidentalis</name>
    <name type="common">Western flower thrips</name>
    <name type="synonym">Euthrips occidentalis</name>
    <dbReference type="NCBI Taxonomy" id="133901"/>
    <lineage>
        <taxon>Eukaryota</taxon>
        <taxon>Metazoa</taxon>
        <taxon>Ecdysozoa</taxon>
        <taxon>Arthropoda</taxon>
        <taxon>Hexapoda</taxon>
        <taxon>Insecta</taxon>
        <taxon>Pterygota</taxon>
        <taxon>Neoptera</taxon>
        <taxon>Paraneoptera</taxon>
        <taxon>Thysanoptera</taxon>
        <taxon>Terebrantia</taxon>
        <taxon>Thripoidea</taxon>
        <taxon>Thripidae</taxon>
        <taxon>Frankliniella</taxon>
    </lineage>
</organism>
<dbReference type="GO" id="GO:0005789">
    <property type="term" value="C:endoplasmic reticulum membrane"/>
    <property type="evidence" value="ECO:0007669"/>
    <property type="project" value="TreeGrafter"/>
</dbReference>
<protein>
    <submittedName>
        <fullName evidence="5">Nucleoprotein TPR isoform X3</fullName>
    </submittedName>
</protein>
<keyword evidence="3" id="KW-0812">Transmembrane</keyword>
<feature type="compositionally biased region" description="Polar residues" evidence="2">
    <location>
        <begin position="1022"/>
        <end position="1032"/>
    </location>
</feature>
<feature type="coiled-coil region" evidence="1">
    <location>
        <begin position="800"/>
        <end position="845"/>
    </location>
</feature>
<dbReference type="CTD" id="42127"/>
<feature type="compositionally biased region" description="Basic and acidic residues" evidence="2">
    <location>
        <begin position="73"/>
        <end position="85"/>
    </location>
</feature>
<evidence type="ECO:0000256" key="3">
    <source>
        <dbReference type="SAM" id="Phobius"/>
    </source>
</evidence>
<evidence type="ECO:0000313" key="5">
    <source>
        <dbReference type="RefSeq" id="XP_026288791.1"/>
    </source>
</evidence>
<feature type="compositionally biased region" description="Basic and acidic residues" evidence="2">
    <location>
        <begin position="1035"/>
        <end position="1048"/>
    </location>
</feature>
<feature type="compositionally biased region" description="Basic and acidic residues" evidence="2">
    <location>
        <begin position="965"/>
        <end position="976"/>
    </location>
</feature>
<feature type="compositionally biased region" description="Basic and acidic residues" evidence="2">
    <location>
        <begin position="191"/>
        <end position="261"/>
    </location>
</feature>
<dbReference type="AlphaFoldDB" id="A0A6J1TD71"/>
<sequence length="1048" mass="116673">MEFLLIFGVAMLVTVFIGTAVYFIMTYGTKEKTYEEAILEQRQRSEDAFFLGKSAKEKQKEKKLKKAGKKVKEKSEKAAAMRETTDSVSSDEIDQNSHSHHKNQHVAFVAEPAIIDEPLPSATQEKKKKKVTKAKPILINKDDAQLVLQVSPPLDVNHFETIHPKDDLEMRRQSRDESAEQTGKKATLKLIEVEKSKAAKKDVAPKVEKTQAAKPEKQVAAKAEKANNVLKAEKAEPKAAAKESLEKQEKAAPVPKEEKKTPVQETVVAVAASVVSASAPAPSKSKKKKGELTLEQMTAGRDGINANLLEPLIHKAELSRSEIQNLIDLLLNKQQGSETEVAEWNEGRQDPMMKLKKAYAEKEKALQEEQSASLALQNKLREVRAESNSERSRLTAVNKQLEEKLLNRTNEIAAATAKFHHEKHTLAQQLQQLKHQLDQEHQLIRKYQDELGQAQNAMQTQQTLEHHIANLNLQLSGQNNQIGILQQQVGENQTAVQQCELLSAQVAQLQEQLKNAQNSNQGEVHSKQKQLNEIKAAKEEVERQLSAARQREGQLSSELAKLKDLSAQRQSEIEKLSAEAAEVSKLREENESLTSQFSLVSQLQKEARQLREENESLAAQVTAVTERPAAEGRENGDVVEEKHADGKLASAQLINDLREKDLQVEELLEQVKQAEKSASSTIDSLKSEINAHKNEVALLTTELDQQRKKNDEAEKAIQVAEEKKMQAALQRLFPSITVEEKVHDQWVKKFSAAVSKHITELSSKQSSKQLPDDDQSAVIAELEKRNSQLSGMVTNYKRIIEDTEGMLNKLQLHVEAEETKWQQQLADKEAELATVIRERDDLRNHSSGDKASAGTDICGIHFAYNCIEKSLPSIVQEVDTQLGELQNKLQSVEAERNSLKSQLSTSKDTLSTIDQLKEERNRLSADLAAEQAKALDQSNQLAKLKSLLEETENAISQEKASSQQLKEEIEKLKESHPAIPASPVPSVHNGATNGPSVEPASAEKAASSKKKLSGWFKKKTVGSKSPQHSPNLSARGDDFLTNERMESS</sequence>
<dbReference type="PANTHER" id="PTHR18939">
    <property type="entry name" value="RIBOSOME BINDING PROTEIN-1"/>
    <property type="match status" value="1"/>
</dbReference>
<evidence type="ECO:0000256" key="2">
    <source>
        <dbReference type="SAM" id="MobiDB-lite"/>
    </source>
</evidence>
<feature type="compositionally biased region" description="Basic residues" evidence="2">
    <location>
        <begin position="1007"/>
        <end position="1021"/>
    </location>
</feature>
<evidence type="ECO:0000313" key="4">
    <source>
        <dbReference type="Proteomes" id="UP000504606"/>
    </source>
</evidence>
<accession>A0A6J1TD71</accession>
<gene>
    <name evidence="5" type="primary">LOC113213819</name>
</gene>
<feature type="coiled-coil region" evidence="1">
    <location>
        <begin position="352"/>
        <end position="730"/>
    </location>
</feature>
<dbReference type="Proteomes" id="UP000504606">
    <property type="component" value="Unplaced"/>
</dbReference>
<reference evidence="5" key="1">
    <citation type="submission" date="2025-08" db="UniProtKB">
        <authorList>
            <consortium name="RefSeq"/>
        </authorList>
    </citation>
    <scope>IDENTIFICATION</scope>
    <source>
        <tissue evidence="5">Whole organism</tissue>
    </source>
</reference>
<feature type="compositionally biased region" description="Basic residues" evidence="2">
    <location>
        <begin position="61"/>
        <end position="72"/>
    </location>
</feature>
<keyword evidence="4" id="KW-1185">Reference proteome</keyword>